<accession>A0A8J4EU84</accession>
<reference evidence="2" key="1">
    <citation type="journal article" date="2021" name="Proc. Natl. Acad. Sci. U.S.A.">
        <title>Three genomes in the algal genus Volvox reveal the fate of a haploid sex-determining region after a transition to homothallism.</title>
        <authorList>
            <person name="Yamamoto K."/>
            <person name="Hamaji T."/>
            <person name="Kawai-Toyooka H."/>
            <person name="Matsuzaki R."/>
            <person name="Takahashi F."/>
            <person name="Nishimura Y."/>
            <person name="Kawachi M."/>
            <person name="Noguchi H."/>
            <person name="Minakuchi Y."/>
            <person name="Umen J.G."/>
            <person name="Toyoda A."/>
            <person name="Nozaki H."/>
        </authorList>
    </citation>
    <scope>NUCLEOTIDE SEQUENCE</scope>
    <source>
        <strain evidence="2">NIES-3780</strain>
    </source>
</reference>
<keyword evidence="3" id="KW-1185">Reference proteome</keyword>
<protein>
    <submittedName>
        <fullName evidence="2">Uncharacterized protein</fullName>
    </submittedName>
</protein>
<evidence type="ECO:0000256" key="1">
    <source>
        <dbReference type="SAM" id="MobiDB-lite"/>
    </source>
</evidence>
<feature type="region of interest" description="Disordered" evidence="1">
    <location>
        <begin position="56"/>
        <end position="79"/>
    </location>
</feature>
<comment type="caution">
    <text evidence="2">The sequence shown here is derived from an EMBL/GenBank/DDBJ whole genome shotgun (WGS) entry which is preliminary data.</text>
</comment>
<dbReference type="Proteomes" id="UP000747399">
    <property type="component" value="Unassembled WGS sequence"/>
</dbReference>
<sequence length="106" mass="11421">MREASRSRDLEKPEGGWASKGNEPHRPPPALGAIPKLTGNGGKQVALFTQVCHSSRLKSSQPLRHLREGPSSGSSRPLSSLEQQGFIPVVLTIACFSVRACNKLSF</sequence>
<feature type="compositionally biased region" description="Low complexity" evidence="1">
    <location>
        <begin position="69"/>
        <end position="79"/>
    </location>
</feature>
<proteinExistence type="predicted"/>
<name>A0A8J4EU84_9CHLO</name>
<organism evidence="2 3">
    <name type="scientific">Volvox africanus</name>
    <dbReference type="NCBI Taxonomy" id="51714"/>
    <lineage>
        <taxon>Eukaryota</taxon>
        <taxon>Viridiplantae</taxon>
        <taxon>Chlorophyta</taxon>
        <taxon>core chlorophytes</taxon>
        <taxon>Chlorophyceae</taxon>
        <taxon>CS clade</taxon>
        <taxon>Chlamydomonadales</taxon>
        <taxon>Volvocaceae</taxon>
        <taxon>Volvox</taxon>
    </lineage>
</organism>
<evidence type="ECO:0000313" key="2">
    <source>
        <dbReference type="EMBL" id="GIL48175.1"/>
    </source>
</evidence>
<dbReference type="EMBL" id="BNCO01000005">
    <property type="protein sequence ID" value="GIL48175.1"/>
    <property type="molecule type" value="Genomic_DNA"/>
</dbReference>
<evidence type="ECO:0000313" key="3">
    <source>
        <dbReference type="Proteomes" id="UP000747399"/>
    </source>
</evidence>
<dbReference type="AlphaFoldDB" id="A0A8J4EU84"/>
<gene>
    <name evidence="2" type="ORF">Vafri_4864</name>
</gene>
<feature type="non-terminal residue" evidence="2">
    <location>
        <position position="106"/>
    </location>
</feature>
<feature type="region of interest" description="Disordered" evidence="1">
    <location>
        <begin position="1"/>
        <end position="38"/>
    </location>
</feature>
<feature type="compositionally biased region" description="Basic and acidic residues" evidence="1">
    <location>
        <begin position="1"/>
        <end position="14"/>
    </location>
</feature>